<dbReference type="GO" id="GO:0015833">
    <property type="term" value="P:peptide transport"/>
    <property type="evidence" value="ECO:0007669"/>
    <property type="project" value="TreeGrafter"/>
</dbReference>
<dbReference type="PANTHER" id="PTHR30290:SF83">
    <property type="entry name" value="ABC TRANSPORTER SUBSTRATE-BINDING PROTEIN"/>
    <property type="match status" value="1"/>
</dbReference>
<dbReference type="RefSeq" id="WP_139087455.1">
    <property type="nucleotide sequence ID" value="NZ_VDFR01000147.1"/>
</dbReference>
<keyword evidence="1" id="KW-0732">Signal</keyword>
<dbReference type="GO" id="GO:0042597">
    <property type="term" value="C:periplasmic space"/>
    <property type="evidence" value="ECO:0007669"/>
    <property type="project" value="UniProtKB-ARBA"/>
</dbReference>
<feature type="domain" description="Solute-binding protein family 5" evidence="2">
    <location>
        <begin position="88"/>
        <end position="465"/>
    </location>
</feature>
<gene>
    <name evidence="4" type="ORF">FHE65_27245</name>
    <name evidence="3" type="ORF">FHE65_28425</name>
</gene>
<dbReference type="PIRSF" id="PIRSF002741">
    <property type="entry name" value="MppA"/>
    <property type="match status" value="1"/>
</dbReference>
<dbReference type="OrthoDB" id="9046151at2"/>
<dbReference type="InterPro" id="IPR039424">
    <property type="entry name" value="SBP_5"/>
</dbReference>
<evidence type="ECO:0000259" key="2">
    <source>
        <dbReference type="Pfam" id="PF00496"/>
    </source>
</evidence>
<dbReference type="EMBL" id="VDFR01000147">
    <property type="protein sequence ID" value="TNC35448.1"/>
    <property type="molecule type" value="Genomic_DNA"/>
</dbReference>
<comment type="caution">
    <text evidence="3">The sequence shown here is derived from an EMBL/GenBank/DDBJ whole genome shotgun (WGS) entry which is preliminary data.</text>
</comment>
<feature type="signal peptide" evidence="1">
    <location>
        <begin position="1"/>
        <end position="24"/>
    </location>
</feature>
<dbReference type="Gene3D" id="3.90.76.10">
    <property type="entry name" value="Dipeptide-binding Protein, Domain 1"/>
    <property type="match status" value="1"/>
</dbReference>
<sequence>MRLSRRTRLGGVALLAAIGLTVSACGGGGGDDDNGSSDSTDAVITARSTEPQNPLVPQATNEVGGGNVIDLLYAGLISYKEDGSQELEVAESITSDDNKTWTVKLKDWKFSDGTPVTAKSFVDAWNYGALAKNAQNAAYFYYPIEGTSEEGTTVKGADTISGLKVVDDKTFTITLKQSESDFPLRLGYSAYYPLPESAYADMKAYGEKPIGNGPYKLDAWEHNKEIRLVPNGEYDGVRKAQNGGVTFVVYTDTESAYTDIKGGNLDVLDTVPDSALGTFADDSDITPVEAPGSVNGSFQFPVDLPGFTGEAGKLRRQAVSMALNREELTEKLFFGTRTPAEDFSAPPMPGWTDEIPGNEVLEFNADEAKKRWAEAEAIEPFGDKKLLIATNTDGAGNKASVDAMANQIKNTLGIKAEPKYYATFDEFLDARDNNKTGALFRAGWQPDYPSISNYLGPVYGTGAASNDARWSNKEFDALIAKAAGAKDDEARYQAFVDAQAVLMEELPGLSMWYTDATGAAAKGVKNVKFNWQGVPIYHNITK</sequence>
<dbReference type="InterPro" id="IPR030678">
    <property type="entry name" value="Peptide/Ni-bd"/>
</dbReference>
<dbReference type="GO" id="GO:1904680">
    <property type="term" value="F:peptide transmembrane transporter activity"/>
    <property type="evidence" value="ECO:0007669"/>
    <property type="project" value="TreeGrafter"/>
</dbReference>
<protein>
    <submittedName>
        <fullName evidence="3">ABC transporter substrate-binding protein</fullName>
    </submittedName>
</protein>
<dbReference type="Proteomes" id="UP000306740">
    <property type="component" value="Unassembled WGS sequence"/>
</dbReference>
<dbReference type="GO" id="GO:0043190">
    <property type="term" value="C:ATP-binding cassette (ABC) transporter complex"/>
    <property type="evidence" value="ECO:0007669"/>
    <property type="project" value="InterPro"/>
</dbReference>
<organism evidence="3 5">
    <name type="scientific">Mumia zhuanghuii</name>
    <dbReference type="NCBI Taxonomy" id="2585211"/>
    <lineage>
        <taxon>Bacteria</taxon>
        <taxon>Bacillati</taxon>
        <taxon>Actinomycetota</taxon>
        <taxon>Actinomycetes</taxon>
        <taxon>Propionibacteriales</taxon>
        <taxon>Nocardioidaceae</taxon>
        <taxon>Mumia</taxon>
    </lineage>
</organism>
<proteinExistence type="predicted"/>
<dbReference type="PANTHER" id="PTHR30290">
    <property type="entry name" value="PERIPLASMIC BINDING COMPONENT OF ABC TRANSPORTER"/>
    <property type="match status" value="1"/>
</dbReference>
<evidence type="ECO:0000313" key="4">
    <source>
        <dbReference type="EMBL" id="TNC35448.1"/>
    </source>
</evidence>
<dbReference type="SUPFAM" id="SSF53850">
    <property type="entry name" value="Periplasmic binding protein-like II"/>
    <property type="match status" value="1"/>
</dbReference>
<evidence type="ECO:0000313" key="3">
    <source>
        <dbReference type="EMBL" id="TNC33946.1"/>
    </source>
</evidence>
<reference evidence="3 5" key="1">
    <citation type="submission" date="2019-05" db="EMBL/GenBank/DDBJ databases">
        <title>Mumia sp. nov., isolated from the intestinal contents of plateau pika (Ochotona curzoniae) in the Qinghai-Tibet plateau of China.</title>
        <authorList>
            <person name="Tian Z."/>
        </authorList>
    </citation>
    <scope>NUCLEOTIDE SEQUENCE [LARGE SCALE GENOMIC DNA]</scope>
    <source>
        <strain evidence="5">527</strain>
        <strain evidence="3">Z527</strain>
    </source>
</reference>
<dbReference type="Pfam" id="PF00496">
    <property type="entry name" value="SBP_bac_5"/>
    <property type="match status" value="1"/>
</dbReference>
<evidence type="ECO:0000313" key="5">
    <source>
        <dbReference type="Proteomes" id="UP000306740"/>
    </source>
</evidence>
<dbReference type="CDD" id="cd00995">
    <property type="entry name" value="PBP2_NikA_DppA_OppA_like"/>
    <property type="match status" value="1"/>
</dbReference>
<dbReference type="AlphaFoldDB" id="A0A5C4MBE7"/>
<dbReference type="EMBL" id="VDFR01000165">
    <property type="protein sequence ID" value="TNC33946.1"/>
    <property type="molecule type" value="Genomic_DNA"/>
</dbReference>
<name>A0A5C4MBE7_9ACTN</name>
<evidence type="ECO:0000256" key="1">
    <source>
        <dbReference type="SAM" id="SignalP"/>
    </source>
</evidence>
<dbReference type="Gene3D" id="3.10.105.10">
    <property type="entry name" value="Dipeptide-binding Protein, Domain 3"/>
    <property type="match status" value="1"/>
</dbReference>
<dbReference type="Gene3D" id="3.40.190.10">
    <property type="entry name" value="Periplasmic binding protein-like II"/>
    <property type="match status" value="1"/>
</dbReference>
<feature type="chain" id="PRO_5035122667" evidence="1">
    <location>
        <begin position="25"/>
        <end position="542"/>
    </location>
</feature>
<accession>A0A5C4MBE7</accession>
<dbReference type="PROSITE" id="PS51257">
    <property type="entry name" value="PROKAR_LIPOPROTEIN"/>
    <property type="match status" value="1"/>
</dbReference>
<dbReference type="InterPro" id="IPR000914">
    <property type="entry name" value="SBP_5_dom"/>
</dbReference>